<dbReference type="InterPro" id="IPR036388">
    <property type="entry name" value="WH-like_DNA-bd_sf"/>
</dbReference>
<dbReference type="Gene3D" id="6.10.140.190">
    <property type="match status" value="1"/>
</dbReference>
<dbReference type="Pfam" id="PF03551">
    <property type="entry name" value="PadR"/>
    <property type="match status" value="1"/>
</dbReference>
<feature type="domain" description="Transcription regulator PadR C-terminal" evidence="2">
    <location>
        <begin position="92"/>
        <end position="175"/>
    </location>
</feature>
<reference evidence="3" key="2">
    <citation type="submission" date="2021-04" db="EMBL/GenBank/DDBJ databases">
        <authorList>
            <person name="Gilroy R."/>
        </authorList>
    </citation>
    <scope>NUCLEOTIDE SEQUENCE</scope>
    <source>
        <strain evidence="3">4376</strain>
    </source>
</reference>
<dbReference type="InterPro" id="IPR018309">
    <property type="entry name" value="Tscrpt_reg_PadR_C"/>
</dbReference>
<name>A0A9D1RZH8_9CORY</name>
<gene>
    <name evidence="3" type="ORF">H9867_09115</name>
</gene>
<proteinExistence type="predicted"/>
<dbReference type="SUPFAM" id="SSF46785">
    <property type="entry name" value="Winged helix' DNA-binding domain"/>
    <property type="match status" value="1"/>
</dbReference>
<dbReference type="PANTHER" id="PTHR43252">
    <property type="entry name" value="TRANSCRIPTIONAL REGULATOR YQJI"/>
    <property type="match status" value="1"/>
</dbReference>
<dbReference type="Proteomes" id="UP000824189">
    <property type="component" value="Unassembled WGS sequence"/>
</dbReference>
<dbReference type="PANTHER" id="PTHR43252:SF4">
    <property type="entry name" value="TRANSCRIPTIONAL REGULATORY PROTEIN"/>
    <property type="match status" value="1"/>
</dbReference>
<evidence type="ECO:0000259" key="2">
    <source>
        <dbReference type="Pfam" id="PF10400"/>
    </source>
</evidence>
<dbReference type="Gene3D" id="1.10.10.10">
    <property type="entry name" value="Winged helix-like DNA-binding domain superfamily/Winged helix DNA-binding domain"/>
    <property type="match status" value="1"/>
</dbReference>
<comment type="caution">
    <text evidence="3">The sequence shown here is derived from an EMBL/GenBank/DDBJ whole genome shotgun (WGS) entry which is preliminary data.</text>
</comment>
<dbReference type="Pfam" id="PF10400">
    <property type="entry name" value="Vir_act_alpha_C"/>
    <property type="match status" value="1"/>
</dbReference>
<sequence>MALEHAILVSLAERPGSGYQLSRQFAKSIGHFWSTTHQQIYRTLKKLQDQGLITARDVAQEGKPDKKIYQLTHKGQEELSAWVATPTDLPQLRSDFGVKLRGAEHTDRATIVSNVAHHRALHAEQLALYRRYLATQFPSPDTLTGRQLHQYLVLRGGITSEEAFLAWCDEILTTLGTAPSKEEADDQP</sequence>
<evidence type="ECO:0000259" key="1">
    <source>
        <dbReference type="Pfam" id="PF03551"/>
    </source>
</evidence>
<organism evidence="3 4">
    <name type="scientific">Candidatus Corynebacterium gallistercoris</name>
    <dbReference type="NCBI Taxonomy" id="2838530"/>
    <lineage>
        <taxon>Bacteria</taxon>
        <taxon>Bacillati</taxon>
        <taxon>Actinomycetota</taxon>
        <taxon>Actinomycetes</taxon>
        <taxon>Mycobacteriales</taxon>
        <taxon>Corynebacteriaceae</taxon>
        <taxon>Corynebacterium</taxon>
    </lineage>
</organism>
<evidence type="ECO:0000313" key="4">
    <source>
        <dbReference type="Proteomes" id="UP000824189"/>
    </source>
</evidence>
<dbReference type="EMBL" id="DXFZ01000108">
    <property type="protein sequence ID" value="HIW96617.1"/>
    <property type="molecule type" value="Genomic_DNA"/>
</dbReference>
<evidence type="ECO:0000313" key="3">
    <source>
        <dbReference type="EMBL" id="HIW96617.1"/>
    </source>
</evidence>
<reference evidence="3" key="1">
    <citation type="journal article" date="2021" name="PeerJ">
        <title>Extensive microbial diversity within the chicken gut microbiome revealed by metagenomics and culture.</title>
        <authorList>
            <person name="Gilroy R."/>
            <person name="Ravi A."/>
            <person name="Getino M."/>
            <person name="Pursley I."/>
            <person name="Horton D.L."/>
            <person name="Alikhan N.F."/>
            <person name="Baker D."/>
            <person name="Gharbi K."/>
            <person name="Hall N."/>
            <person name="Watson M."/>
            <person name="Adriaenssens E.M."/>
            <person name="Foster-Nyarko E."/>
            <person name="Jarju S."/>
            <person name="Secka A."/>
            <person name="Antonio M."/>
            <person name="Oren A."/>
            <person name="Chaudhuri R.R."/>
            <person name="La Ragione R."/>
            <person name="Hildebrand F."/>
            <person name="Pallen M.J."/>
        </authorList>
    </citation>
    <scope>NUCLEOTIDE SEQUENCE</scope>
    <source>
        <strain evidence="3">4376</strain>
    </source>
</reference>
<feature type="domain" description="Transcription regulator PadR N-terminal" evidence="1">
    <location>
        <begin position="7"/>
        <end position="80"/>
    </location>
</feature>
<protein>
    <submittedName>
        <fullName evidence="3">PadR family transcriptional regulator</fullName>
    </submittedName>
</protein>
<dbReference type="AlphaFoldDB" id="A0A9D1RZH8"/>
<accession>A0A9D1RZH8</accession>
<dbReference type="InterPro" id="IPR036390">
    <property type="entry name" value="WH_DNA-bd_sf"/>
</dbReference>
<dbReference type="InterPro" id="IPR005149">
    <property type="entry name" value="Tscrpt_reg_PadR_N"/>
</dbReference>